<dbReference type="Proteomes" id="UP000054166">
    <property type="component" value="Unassembled WGS sequence"/>
</dbReference>
<dbReference type="OrthoDB" id="2340858at2759"/>
<accession>A0A0C3G1A1</accession>
<evidence type="ECO:0000313" key="3">
    <source>
        <dbReference type="Proteomes" id="UP000054166"/>
    </source>
</evidence>
<name>A0A0C3G1A1_PILCF</name>
<dbReference type="HOGENOM" id="CLU_024806_0_0_1"/>
<gene>
    <name evidence="2" type="ORF">PILCRDRAFT_812840</name>
</gene>
<organism evidence="2 3">
    <name type="scientific">Piloderma croceum (strain F 1598)</name>
    <dbReference type="NCBI Taxonomy" id="765440"/>
    <lineage>
        <taxon>Eukaryota</taxon>
        <taxon>Fungi</taxon>
        <taxon>Dikarya</taxon>
        <taxon>Basidiomycota</taxon>
        <taxon>Agaricomycotina</taxon>
        <taxon>Agaricomycetes</taxon>
        <taxon>Agaricomycetidae</taxon>
        <taxon>Atheliales</taxon>
        <taxon>Atheliaceae</taxon>
        <taxon>Piloderma</taxon>
    </lineage>
</organism>
<reference evidence="2 3" key="1">
    <citation type="submission" date="2014-04" db="EMBL/GenBank/DDBJ databases">
        <authorList>
            <consortium name="DOE Joint Genome Institute"/>
            <person name="Kuo A."/>
            <person name="Tarkka M."/>
            <person name="Buscot F."/>
            <person name="Kohler A."/>
            <person name="Nagy L.G."/>
            <person name="Floudas D."/>
            <person name="Copeland A."/>
            <person name="Barry K.W."/>
            <person name="Cichocki N."/>
            <person name="Veneault-Fourrey C."/>
            <person name="LaButti K."/>
            <person name="Lindquist E.A."/>
            <person name="Lipzen A."/>
            <person name="Lundell T."/>
            <person name="Morin E."/>
            <person name="Murat C."/>
            <person name="Sun H."/>
            <person name="Tunlid A."/>
            <person name="Henrissat B."/>
            <person name="Grigoriev I.V."/>
            <person name="Hibbett D.S."/>
            <person name="Martin F."/>
            <person name="Nordberg H.P."/>
            <person name="Cantor M.N."/>
            <person name="Hua S.X."/>
        </authorList>
    </citation>
    <scope>NUCLEOTIDE SEQUENCE [LARGE SCALE GENOMIC DNA]</scope>
    <source>
        <strain evidence="2 3">F 1598</strain>
    </source>
</reference>
<dbReference type="PANTHER" id="PTHR33129">
    <property type="entry name" value="PROTEIN KINASE DOMAIN-CONTAINING PROTEIN-RELATED"/>
    <property type="match status" value="1"/>
</dbReference>
<protein>
    <submittedName>
        <fullName evidence="2">Uncharacterized protein</fullName>
    </submittedName>
</protein>
<dbReference type="InterPro" id="IPR052980">
    <property type="entry name" value="Crinkler_effector"/>
</dbReference>
<dbReference type="InParanoid" id="A0A0C3G1A1"/>
<dbReference type="EMBL" id="KN832974">
    <property type="protein sequence ID" value="KIM90035.1"/>
    <property type="molecule type" value="Genomic_DNA"/>
</dbReference>
<dbReference type="AlphaFoldDB" id="A0A0C3G1A1"/>
<evidence type="ECO:0000313" key="2">
    <source>
        <dbReference type="EMBL" id="KIM90035.1"/>
    </source>
</evidence>
<keyword evidence="3" id="KW-1185">Reference proteome</keyword>
<evidence type="ECO:0000256" key="1">
    <source>
        <dbReference type="SAM" id="MobiDB-lite"/>
    </source>
</evidence>
<feature type="region of interest" description="Disordered" evidence="1">
    <location>
        <begin position="1"/>
        <end position="63"/>
    </location>
</feature>
<proteinExistence type="predicted"/>
<feature type="compositionally biased region" description="Basic and acidic residues" evidence="1">
    <location>
        <begin position="35"/>
        <end position="47"/>
    </location>
</feature>
<sequence>MEDEEAEWQKGQTQIGGQPEDEDQDGYEAMVQDQDQGKRKATDKCGDDVMNEGEGEATDEDDDILPGCYDLDISIDGMAPSSLWIRADYIRIYNFFQAHYDKHAHPMARAPSAVLTGQPGIGKSFWIYYAARRRMAETKPFIWFYKANYYLFVDEGVYKLPPDWRHDDFLCIMWTLVDSDQNRPDVPVYLIPHGTCLFVMYVTSPVAKRWSRMNKTTRRIVLIMNPWGRREIQRAARLSPLETITETHVNETFDELGPVPRLCIDQTSDEQAEYRSALHQAISKITTDEIQKLTQNTSGLTMNAISQKICLLSRQQRDDVHSQAVVAPITDSIKSRLSNQFRNLPRAEQIRLYKFFEKMPELRKTAGIFYQAIVQSRLQKSVFLELVPMVKLEKRKRSKTLPQGHLSNILMHNPSLEASRQQALGQRLAVKIQPKKTLEYTDDGLQSIEPDMTIALSHDINQGLIAVANNYSFPPMEKWRFAFIIPPNLTLSVPRPWKLALRSLFLYSAVVRADEAEVQ</sequence>
<reference evidence="3" key="2">
    <citation type="submission" date="2015-01" db="EMBL/GenBank/DDBJ databases">
        <title>Evolutionary Origins and Diversification of the Mycorrhizal Mutualists.</title>
        <authorList>
            <consortium name="DOE Joint Genome Institute"/>
            <consortium name="Mycorrhizal Genomics Consortium"/>
            <person name="Kohler A."/>
            <person name="Kuo A."/>
            <person name="Nagy L.G."/>
            <person name="Floudas D."/>
            <person name="Copeland A."/>
            <person name="Barry K.W."/>
            <person name="Cichocki N."/>
            <person name="Veneault-Fourrey C."/>
            <person name="LaButti K."/>
            <person name="Lindquist E.A."/>
            <person name="Lipzen A."/>
            <person name="Lundell T."/>
            <person name="Morin E."/>
            <person name="Murat C."/>
            <person name="Riley R."/>
            <person name="Ohm R."/>
            <person name="Sun H."/>
            <person name="Tunlid A."/>
            <person name="Henrissat B."/>
            <person name="Grigoriev I.V."/>
            <person name="Hibbett D.S."/>
            <person name="Martin F."/>
        </authorList>
    </citation>
    <scope>NUCLEOTIDE SEQUENCE [LARGE SCALE GENOMIC DNA]</scope>
    <source>
        <strain evidence="3">F 1598</strain>
    </source>
</reference>
<feature type="compositionally biased region" description="Acidic residues" evidence="1">
    <location>
        <begin position="49"/>
        <end position="63"/>
    </location>
</feature>